<organism evidence="8 9">
    <name type="scientific">Aeromicrobium flavum</name>
    <dbReference type="NCBI Taxonomy" id="416568"/>
    <lineage>
        <taxon>Bacteria</taxon>
        <taxon>Bacillati</taxon>
        <taxon>Actinomycetota</taxon>
        <taxon>Actinomycetes</taxon>
        <taxon>Propionibacteriales</taxon>
        <taxon>Nocardioidaceae</taxon>
        <taxon>Aeromicrobium</taxon>
    </lineage>
</organism>
<dbReference type="AlphaFoldDB" id="A0A512HUE7"/>
<feature type="transmembrane region" description="Helical" evidence="7">
    <location>
        <begin position="206"/>
        <end position="226"/>
    </location>
</feature>
<dbReference type="RefSeq" id="WP_146826743.1">
    <property type="nucleotide sequence ID" value="NZ_BAAAYQ010000001.1"/>
</dbReference>
<evidence type="ECO:0000256" key="3">
    <source>
        <dbReference type="ARBA" id="ARBA00022692"/>
    </source>
</evidence>
<feature type="transmembrane region" description="Helical" evidence="7">
    <location>
        <begin position="137"/>
        <end position="161"/>
    </location>
</feature>
<evidence type="ECO:0000313" key="9">
    <source>
        <dbReference type="Proteomes" id="UP000321769"/>
    </source>
</evidence>
<dbReference type="OrthoDB" id="5024156at2"/>
<evidence type="ECO:0000256" key="6">
    <source>
        <dbReference type="SAM" id="MobiDB-lite"/>
    </source>
</evidence>
<proteinExistence type="predicted"/>
<sequence length="302" mass="32046">MVFELPAKLGSHANHQHEPEGWSAIAGALTVWLPLLLIGAVAAGYVWLSIREKAGRGWPTSRIALFLVGSLLLLVALGPGLDGYADRDFGGHMAQHLLLSMIAPLALVLAAPVTLLLRQLPHRHARRLGRLLNTPVVHFLSHPVVGLTLTSGGGLIVLYFTPLYALSTTNETVHVAVHLHLIASGLLFAWAIAGPDPAPHRASVRFRLVVLGIAIVIHSAVAQLIFAGLFVQVREPIDEMRAAGNLMYFGGDIAELLLALALLLTWRPAPAPAPPGLGSSATSKATSTGRDLHPVLDTGQGR</sequence>
<keyword evidence="5 7" id="KW-0472">Membrane</keyword>
<name>A0A512HUE7_9ACTN</name>
<feature type="compositionally biased region" description="Low complexity" evidence="6">
    <location>
        <begin position="276"/>
        <end position="288"/>
    </location>
</feature>
<keyword evidence="3 7" id="KW-0812">Transmembrane</keyword>
<evidence type="ECO:0000256" key="7">
    <source>
        <dbReference type="SAM" id="Phobius"/>
    </source>
</evidence>
<evidence type="ECO:0000256" key="1">
    <source>
        <dbReference type="ARBA" id="ARBA00004651"/>
    </source>
</evidence>
<feature type="transmembrane region" description="Helical" evidence="7">
    <location>
        <begin position="173"/>
        <end position="194"/>
    </location>
</feature>
<feature type="transmembrane region" description="Helical" evidence="7">
    <location>
        <begin position="97"/>
        <end position="117"/>
    </location>
</feature>
<dbReference type="Proteomes" id="UP000321769">
    <property type="component" value="Unassembled WGS sequence"/>
</dbReference>
<dbReference type="Pfam" id="PF09678">
    <property type="entry name" value="Caa3_CtaG"/>
    <property type="match status" value="1"/>
</dbReference>
<evidence type="ECO:0000256" key="4">
    <source>
        <dbReference type="ARBA" id="ARBA00022989"/>
    </source>
</evidence>
<gene>
    <name evidence="8" type="ORF">AFL01nite_13570</name>
</gene>
<dbReference type="GO" id="GO:0005886">
    <property type="term" value="C:plasma membrane"/>
    <property type="evidence" value="ECO:0007669"/>
    <property type="project" value="UniProtKB-SubCell"/>
</dbReference>
<protein>
    <submittedName>
        <fullName evidence="8">Membrane protein</fullName>
    </submittedName>
</protein>
<comment type="caution">
    <text evidence="8">The sequence shown here is derived from an EMBL/GenBank/DDBJ whole genome shotgun (WGS) entry which is preliminary data.</text>
</comment>
<dbReference type="EMBL" id="BJZQ01000005">
    <property type="protein sequence ID" value="GEO89030.1"/>
    <property type="molecule type" value="Genomic_DNA"/>
</dbReference>
<accession>A0A512HUE7</accession>
<keyword evidence="4 7" id="KW-1133">Transmembrane helix</keyword>
<feature type="transmembrane region" description="Helical" evidence="7">
    <location>
        <begin position="24"/>
        <end position="48"/>
    </location>
</feature>
<dbReference type="InterPro" id="IPR019108">
    <property type="entry name" value="Caa3_assmbl_CtaG-rel"/>
</dbReference>
<evidence type="ECO:0000313" key="8">
    <source>
        <dbReference type="EMBL" id="GEO89030.1"/>
    </source>
</evidence>
<keyword evidence="2" id="KW-1003">Cell membrane</keyword>
<evidence type="ECO:0000256" key="5">
    <source>
        <dbReference type="ARBA" id="ARBA00023136"/>
    </source>
</evidence>
<reference evidence="8 9" key="1">
    <citation type="submission" date="2019-07" db="EMBL/GenBank/DDBJ databases">
        <title>Whole genome shotgun sequence of Aeromicrobium flavum NBRC 107625.</title>
        <authorList>
            <person name="Hosoyama A."/>
            <person name="Uohara A."/>
            <person name="Ohji S."/>
            <person name="Ichikawa N."/>
        </authorList>
    </citation>
    <scope>NUCLEOTIDE SEQUENCE [LARGE SCALE GENOMIC DNA]</scope>
    <source>
        <strain evidence="8 9">NBRC 107625</strain>
    </source>
</reference>
<feature type="region of interest" description="Disordered" evidence="6">
    <location>
        <begin position="273"/>
        <end position="302"/>
    </location>
</feature>
<evidence type="ECO:0000256" key="2">
    <source>
        <dbReference type="ARBA" id="ARBA00022475"/>
    </source>
</evidence>
<feature type="transmembrane region" description="Helical" evidence="7">
    <location>
        <begin position="246"/>
        <end position="266"/>
    </location>
</feature>
<comment type="subcellular location">
    <subcellularLocation>
        <location evidence="1">Cell membrane</location>
        <topology evidence="1">Multi-pass membrane protein</topology>
    </subcellularLocation>
</comment>
<keyword evidence="9" id="KW-1185">Reference proteome</keyword>
<feature type="transmembrane region" description="Helical" evidence="7">
    <location>
        <begin position="60"/>
        <end position="77"/>
    </location>
</feature>